<dbReference type="Proteomes" id="UP000406256">
    <property type="component" value="Unassembled WGS sequence"/>
</dbReference>
<dbReference type="InterPro" id="IPR005546">
    <property type="entry name" value="Autotransporte_beta"/>
</dbReference>
<name>A0A5E4TF80_9BURK</name>
<dbReference type="InterPro" id="IPR036709">
    <property type="entry name" value="Autotransporte_beta_dom_sf"/>
</dbReference>
<dbReference type="AlphaFoldDB" id="A0A5E4TF80"/>
<feature type="region of interest" description="Disordered" evidence="1">
    <location>
        <begin position="789"/>
        <end position="835"/>
    </location>
</feature>
<evidence type="ECO:0000259" key="2">
    <source>
        <dbReference type="PROSITE" id="PS51208"/>
    </source>
</evidence>
<protein>
    <submittedName>
        <fullName evidence="3">Extracellular serine protease</fullName>
        <ecNumber evidence="3">3.4.21.-</ecNumber>
    </submittedName>
</protein>
<dbReference type="Pfam" id="PF03797">
    <property type="entry name" value="Autotransporter"/>
    <property type="match status" value="1"/>
</dbReference>
<feature type="domain" description="Autotransporter" evidence="2">
    <location>
        <begin position="945"/>
        <end position="1227"/>
    </location>
</feature>
<evidence type="ECO:0000256" key="1">
    <source>
        <dbReference type="SAM" id="MobiDB-lite"/>
    </source>
</evidence>
<reference evidence="3 4" key="1">
    <citation type="submission" date="2019-08" db="EMBL/GenBank/DDBJ databases">
        <authorList>
            <person name="Peeters C."/>
        </authorList>
    </citation>
    <scope>NUCLEOTIDE SEQUENCE [LARGE SCALE GENOMIC DNA]</scope>
    <source>
        <strain evidence="3 4">LMG 31108</strain>
    </source>
</reference>
<feature type="compositionally biased region" description="Acidic residues" evidence="1">
    <location>
        <begin position="795"/>
        <end position="810"/>
    </location>
</feature>
<dbReference type="EC" id="3.4.21.-" evidence="3"/>
<dbReference type="GO" id="GO:0008233">
    <property type="term" value="F:peptidase activity"/>
    <property type="evidence" value="ECO:0007669"/>
    <property type="project" value="UniProtKB-KW"/>
</dbReference>
<dbReference type="PROSITE" id="PS51208">
    <property type="entry name" value="AUTOTRANSPORTER"/>
    <property type="match status" value="1"/>
</dbReference>
<keyword evidence="3" id="KW-0378">Hydrolase</keyword>
<evidence type="ECO:0000313" key="4">
    <source>
        <dbReference type="Proteomes" id="UP000406256"/>
    </source>
</evidence>
<evidence type="ECO:0000313" key="3">
    <source>
        <dbReference type="EMBL" id="VVD85094.1"/>
    </source>
</evidence>
<dbReference type="EMBL" id="CABPSB010000003">
    <property type="protein sequence ID" value="VVD85094.1"/>
    <property type="molecule type" value="Genomic_DNA"/>
</dbReference>
<organism evidence="3 4">
    <name type="scientific">Pandoraea anhela</name>
    <dbReference type="NCBI Taxonomy" id="2508295"/>
    <lineage>
        <taxon>Bacteria</taxon>
        <taxon>Pseudomonadati</taxon>
        <taxon>Pseudomonadota</taxon>
        <taxon>Betaproteobacteria</taxon>
        <taxon>Burkholderiales</taxon>
        <taxon>Burkholderiaceae</taxon>
        <taxon>Pandoraea</taxon>
    </lineage>
</organism>
<dbReference type="GO" id="GO:0006508">
    <property type="term" value="P:proteolysis"/>
    <property type="evidence" value="ECO:0007669"/>
    <property type="project" value="UniProtKB-KW"/>
</dbReference>
<sequence length="1227" mass="127651">MQEMHLTSDTLRKTKVCLAVAAVVAMMAVPSRVVAELSGNQAGWLVERNKIVDSILKDKEQEYKNKYEAYSNAKQLGATYKLILEESDAGLPLARRVDNIRKLSNSFGHLLAEHETKSAGNDQYRANGGITLADLRHMKSTMDAVLDASEDGREQAFEAMQATFSATAIPRAVKTEYWQAAEALRKAEKSAERWLALETVQAFNELSHTYELVAPADGARDGASTWNNTHLVSAKTGGAPDVGHALLGRKTTLEIGGEAGYTSKVPAGDGNGALDVGTIRAGQHADHDIALADGALTVHRGIEGTGKLTIHVGTAGVLHFNAGGVGVADEFKTLRLRAGVSETDNEPPGEDDGLHLPGPDNPLVGGRIVFDEGTSAARANLSAAHDGQLRFHAGANAGDSLIDVHSRGEAHFSGADLARAKIDVFENGAVQASAGARMGQSRLVNRGQVVIRDSFADGADIENLTQGALMISKTRLDNMDLTNVGAASISASRGGNARVDNVRDARLVIGDSELERLRLRNAGTASMTGTTTAHDASIELAGGSLDISGIAPATQAGGHTGAALGIGTLTGEGDIVTGETVLMLGALGRDDAFGGRIMARQDGPAGDETARLSMPGGIAPETGTHTLPITPPGAHVVKVGAGNLTLSGDQRGIANLRVDDGRVTAAHAQALGTGNVSVGPHATLALAQDVAGVRHIDNAGKIDLSAHRLSVERYASRGDKAQITAKAVRDGEHIARGTIHVEKDGDFRNTTISLIPDAGVALKDLVDQKLQVVTHDDGATVEMGEVVYGSIRTDVDEETPADPEMDDDNPGEPNPGDNRLGNDKPYGPAEGGGTVTITQDSKVGFLARDAAYGSNERAVLTSIDGISVGDIASRRIGGAVLDNVATLIAGSAEQRQAARMLSGESLVNNAYAAQGAATRFQRNLQARTLAGGTMLDDKATGGAASGDHGIAGWASFDGGKSTQRDEAVSFDVQGVNGAIGVDKRLGDDTRLGAAFGLGNQTSSAGRTSGESKIDSVSVGLYGSHLNDANLFVNGGVSYTHHSVATDRTVAAGEASARLSGKTRGNTFGAFGEVGQRFDVAGFHVDPSVGVRIASSRLAAFDETNRDGGAGHDGLKVGAQSQTSARGVLGVRFSRDVFHFDGGKATPSLRLAYEHEFGNTQSQLANTIYGAPRAFNVMGPKLGRDVFTADLGVDLRIRTRLDVHVGANVGVRKGENALAGSIAAKYRF</sequence>
<dbReference type="SMART" id="SM00869">
    <property type="entry name" value="Autotransporter"/>
    <property type="match status" value="1"/>
</dbReference>
<accession>A0A5E4TF80</accession>
<keyword evidence="3" id="KW-0645">Protease</keyword>
<gene>
    <name evidence="3" type="ORF">PAN31108_01320</name>
</gene>
<dbReference type="Gene3D" id="2.40.128.130">
    <property type="entry name" value="Autotransporter beta-domain"/>
    <property type="match status" value="1"/>
</dbReference>
<dbReference type="SUPFAM" id="SSF103515">
    <property type="entry name" value="Autotransporter"/>
    <property type="match status" value="1"/>
</dbReference>
<dbReference type="NCBIfam" id="TIGR01414">
    <property type="entry name" value="autotrans_barl"/>
    <property type="match status" value="1"/>
</dbReference>
<dbReference type="GO" id="GO:0019867">
    <property type="term" value="C:outer membrane"/>
    <property type="evidence" value="ECO:0007669"/>
    <property type="project" value="InterPro"/>
</dbReference>
<dbReference type="InterPro" id="IPR006315">
    <property type="entry name" value="OM_autotransptr_brl_dom"/>
</dbReference>
<keyword evidence="4" id="KW-1185">Reference proteome</keyword>
<proteinExistence type="predicted"/>
<dbReference type="OrthoDB" id="8938850at2"/>